<evidence type="ECO:0000256" key="1">
    <source>
        <dbReference type="SAM" id="Phobius"/>
    </source>
</evidence>
<organism evidence="2 3">
    <name type="scientific">Canavalia gladiata</name>
    <name type="common">Sword bean</name>
    <name type="synonym">Dolichos gladiatus</name>
    <dbReference type="NCBI Taxonomy" id="3824"/>
    <lineage>
        <taxon>Eukaryota</taxon>
        <taxon>Viridiplantae</taxon>
        <taxon>Streptophyta</taxon>
        <taxon>Embryophyta</taxon>
        <taxon>Tracheophyta</taxon>
        <taxon>Spermatophyta</taxon>
        <taxon>Magnoliopsida</taxon>
        <taxon>eudicotyledons</taxon>
        <taxon>Gunneridae</taxon>
        <taxon>Pentapetalae</taxon>
        <taxon>rosids</taxon>
        <taxon>fabids</taxon>
        <taxon>Fabales</taxon>
        <taxon>Fabaceae</taxon>
        <taxon>Papilionoideae</taxon>
        <taxon>50 kb inversion clade</taxon>
        <taxon>NPAAA clade</taxon>
        <taxon>indigoferoid/millettioid clade</taxon>
        <taxon>Phaseoleae</taxon>
        <taxon>Canavalia</taxon>
    </lineage>
</organism>
<feature type="transmembrane region" description="Helical" evidence="1">
    <location>
        <begin position="12"/>
        <end position="33"/>
    </location>
</feature>
<dbReference type="AlphaFoldDB" id="A0AAN9QVZ5"/>
<dbReference type="Proteomes" id="UP001367508">
    <property type="component" value="Unassembled WGS sequence"/>
</dbReference>
<gene>
    <name evidence="2" type="ORF">VNO77_06190</name>
</gene>
<keyword evidence="1" id="KW-0472">Membrane</keyword>
<keyword evidence="1" id="KW-1133">Transmembrane helix</keyword>
<sequence>MDVSDCFPERNNLPIFSFFSLNAFSFIHILLLLLLSNPFFFNVLAFSQIPFHFCSSYYFQHRFTYF</sequence>
<evidence type="ECO:0000313" key="3">
    <source>
        <dbReference type="Proteomes" id="UP001367508"/>
    </source>
</evidence>
<reference evidence="2 3" key="1">
    <citation type="submission" date="2024-01" db="EMBL/GenBank/DDBJ databases">
        <title>The genomes of 5 underutilized Papilionoideae crops provide insights into root nodulation and disease resistanc.</title>
        <authorList>
            <person name="Jiang F."/>
        </authorList>
    </citation>
    <scope>NUCLEOTIDE SEQUENCE [LARGE SCALE GENOMIC DNA]</scope>
    <source>
        <strain evidence="2">LVBAO_FW01</strain>
        <tissue evidence="2">Leaves</tissue>
    </source>
</reference>
<comment type="caution">
    <text evidence="2">The sequence shown here is derived from an EMBL/GenBank/DDBJ whole genome shotgun (WGS) entry which is preliminary data.</text>
</comment>
<keyword evidence="1" id="KW-0812">Transmembrane</keyword>
<protein>
    <submittedName>
        <fullName evidence="2">Uncharacterized protein</fullName>
    </submittedName>
</protein>
<keyword evidence="3" id="KW-1185">Reference proteome</keyword>
<proteinExistence type="predicted"/>
<dbReference type="EMBL" id="JAYMYQ010000002">
    <property type="protein sequence ID" value="KAK7349101.1"/>
    <property type="molecule type" value="Genomic_DNA"/>
</dbReference>
<accession>A0AAN9QVZ5</accession>
<evidence type="ECO:0000313" key="2">
    <source>
        <dbReference type="EMBL" id="KAK7349101.1"/>
    </source>
</evidence>
<name>A0AAN9QVZ5_CANGL</name>